<feature type="non-terminal residue" evidence="2">
    <location>
        <position position="1"/>
    </location>
</feature>
<dbReference type="Gene3D" id="3.90.350.10">
    <property type="entry name" value="Transposase Inhibitor Protein From Tn5, Chain A, domain 1"/>
    <property type="match status" value="1"/>
</dbReference>
<dbReference type="SUPFAM" id="SSF53098">
    <property type="entry name" value="Ribonuclease H-like"/>
    <property type="match status" value="1"/>
</dbReference>
<protein>
    <recommendedName>
        <fullName evidence="1">Transposase Tn5 dimerisation domain-containing protein</fullName>
    </recommendedName>
</protein>
<sequence length="150" mass="17268">TCEKVQWYTVRFRIEVFHKILKSGRRSEDRRLGSLDRLERCLTIDMITAWRLMYLTMQGRETPGVASDLFFREQEIEVLKLIKYRGEYAANKGKSLSLRDAILIIATLGGFIKGKGREPGVEVMWRGIRRLADILIGVSLTTSTHQSDYG</sequence>
<dbReference type="PANTHER" id="PTHR37319">
    <property type="entry name" value="TRANSPOSASE"/>
    <property type="match status" value="1"/>
</dbReference>
<accession>A0A1V4AUC5</accession>
<comment type="caution">
    <text evidence="2">The sequence shown here is derived from an EMBL/GenBank/DDBJ whole genome shotgun (WGS) entry which is preliminary data.</text>
</comment>
<dbReference type="PANTHER" id="PTHR37319:SF1">
    <property type="entry name" value="TRANSPOSASE TN5 DIMERISATION DOMAIN-CONTAINING PROTEIN"/>
    <property type="match status" value="1"/>
</dbReference>
<evidence type="ECO:0000259" key="1">
    <source>
        <dbReference type="Pfam" id="PF02281"/>
    </source>
</evidence>
<dbReference type="Proteomes" id="UP000189681">
    <property type="component" value="Unassembled WGS sequence"/>
</dbReference>
<evidence type="ECO:0000313" key="3">
    <source>
        <dbReference type="Proteomes" id="UP000189681"/>
    </source>
</evidence>
<evidence type="ECO:0000313" key="2">
    <source>
        <dbReference type="EMBL" id="OOP56696.1"/>
    </source>
</evidence>
<dbReference type="STRING" id="1004156.AYP45_07770"/>
<dbReference type="Gene3D" id="1.10.740.10">
    <property type="entry name" value="Transferase Inhibitor Protein From Tn5, Chain"/>
    <property type="match status" value="1"/>
</dbReference>
<dbReference type="AlphaFoldDB" id="A0A1V4AUC5"/>
<feature type="domain" description="Transposase Tn5 dimerisation" evidence="1">
    <location>
        <begin position="48"/>
        <end position="141"/>
    </location>
</feature>
<reference evidence="2 3" key="1">
    <citation type="journal article" date="2017" name="Water Res.">
        <title>Discovery and metagenomic analysis of an anammox bacterial enrichment related to Candidatus "Brocadia caroliniensis" in a full-scale glycerol-fed nitritation-denitritation separate centrate treatment process.</title>
        <authorList>
            <person name="Park H."/>
            <person name="Brotto A.C."/>
            <person name="van Loosdrecht M.C."/>
            <person name="Chandran K."/>
        </authorList>
    </citation>
    <scope>NUCLEOTIDE SEQUENCE [LARGE SCALE GENOMIC DNA]</scope>
    <source>
        <strain evidence="2">26THWARD</strain>
    </source>
</reference>
<dbReference type="InterPro" id="IPR047768">
    <property type="entry name" value="Tn5p-like"/>
</dbReference>
<dbReference type="Pfam" id="PF02281">
    <property type="entry name" value="Dimer_Tnp_Tn5"/>
    <property type="match status" value="1"/>
</dbReference>
<name>A0A1V4AUC5_9BACT</name>
<organism evidence="2 3">
    <name type="scientific">Candidatus Brocadia carolinensis</name>
    <dbReference type="NCBI Taxonomy" id="1004156"/>
    <lineage>
        <taxon>Bacteria</taxon>
        <taxon>Pseudomonadati</taxon>
        <taxon>Planctomycetota</taxon>
        <taxon>Candidatus Brocadiia</taxon>
        <taxon>Candidatus Brocadiales</taxon>
        <taxon>Candidatus Brocadiaceae</taxon>
        <taxon>Candidatus Brocadia</taxon>
    </lineage>
</organism>
<dbReference type="InterPro" id="IPR003201">
    <property type="entry name" value="Transposase_Tn5"/>
</dbReference>
<proteinExistence type="predicted"/>
<gene>
    <name evidence="2" type="ORF">AYP45_07770</name>
</gene>
<dbReference type="EMBL" id="AYTS01000064">
    <property type="protein sequence ID" value="OOP56696.1"/>
    <property type="molecule type" value="Genomic_DNA"/>
</dbReference>
<dbReference type="InterPro" id="IPR012337">
    <property type="entry name" value="RNaseH-like_sf"/>
</dbReference>
<dbReference type="InterPro" id="IPR014737">
    <property type="entry name" value="Transposase_Tn5-like_C"/>
</dbReference>